<keyword evidence="6 9" id="KW-1133">Transmembrane helix</keyword>
<comment type="similarity">
    <text evidence="9">Belongs to the SecD/SecF family. SecD subfamily.</text>
</comment>
<evidence type="ECO:0000256" key="2">
    <source>
        <dbReference type="ARBA" id="ARBA00022448"/>
    </source>
</evidence>
<dbReference type="Pfam" id="PF02355">
    <property type="entry name" value="SecD_SecF_C"/>
    <property type="match status" value="1"/>
</dbReference>
<feature type="transmembrane region" description="Helical" evidence="9">
    <location>
        <begin position="450"/>
        <end position="469"/>
    </location>
</feature>
<dbReference type="Gene3D" id="1.20.1640.10">
    <property type="entry name" value="Multidrug efflux transporter AcrB transmembrane domain"/>
    <property type="match status" value="1"/>
</dbReference>
<dbReference type="Gene3D" id="3.30.1360.200">
    <property type="match status" value="1"/>
</dbReference>
<comment type="caution">
    <text evidence="14">The sequence shown here is derived from an EMBL/GenBank/DDBJ whole genome shotgun (WGS) entry which is preliminary data.</text>
</comment>
<dbReference type="Proteomes" id="UP000228621">
    <property type="component" value="Unassembled WGS sequence"/>
</dbReference>
<dbReference type="PRINTS" id="PR00702">
    <property type="entry name" value="ACRIFLAVINRP"/>
</dbReference>
<reference evidence="15" key="1">
    <citation type="journal article" date="2019" name="Genome Announc.">
        <title>Draft Genome Sequence of Pseudoalteromonas piscicida Strain 36Y ROTHPW, an Hypersaline Seawater Isolate from the South Coast of Sonora, Mexico.</title>
        <authorList>
            <person name="Sanchez-Diaz R."/>
            <person name="Molina-Garza Z.J."/>
            <person name="Cruz-Suarez L.E."/>
            <person name="Selvin J."/>
            <person name="Kiran G.S."/>
            <person name="Ibarra-Gamez J.C."/>
            <person name="Gomez-Gil B."/>
            <person name="Galaviz-Silva L."/>
        </authorList>
    </citation>
    <scope>NUCLEOTIDE SEQUENCE [LARGE SCALE GENOMIC DNA]</scope>
    <source>
        <strain evidence="15">36Y_RITHPW</strain>
    </source>
</reference>
<dbReference type="GO" id="GO:0005886">
    <property type="term" value="C:plasma membrane"/>
    <property type="evidence" value="ECO:0007669"/>
    <property type="project" value="UniProtKB-SubCell"/>
</dbReference>
<evidence type="ECO:0000256" key="8">
    <source>
        <dbReference type="ARBA" id="ARBA00023136"/>
    </source>
</evidence>
<evidence type="ECO:0000259" key="12">
    <source>
        <dbReference type="Pfam" id="PF21760"/>
    </source>
</evidence>
<keyword evidence="7 9" id="KW-0811">Translocation</keyword>
<dbReference type="Pfam" id="PF22599">
    <property type="entry name" value="SecDF_P1_head"/>
    <property type="match status" value="1"/>
</dbReference>
<keyword evidence="2 9" id="KW-0813">Transport</keyword>
<dbReference type="PANTHER" id="PTHR30081:SF13">
    <property type="entry name" value="PROTEIN TRANSLOCASE SUBUNIT SECD"/>
    <property type="match status" value="1"/>
</dbReference>
<evidence type="ECO:0000256" key="6">
    <source>
        <dbReference type="ARBA" id="ARBA00022989"/>
    </source>
</evidence>
<comment type="subunit">
    <text evidence="9">Forms a complex with SecF. Part of the essential Sec protein translocation apparatus which comprises SecA, SecYEG and auxiliary proteins SecDF-YajC and YidC.</text>
</comment>
<dbReference type="InterPro" id="IPR001036">
    <property type="entry name" value="Acrflvin-R"/>
</dbReference>
<dbReference type="Pfam" id="PF13721">
    <property type="entry name" value="SecD-TM1"/>
    <property type="match status" value="1"/>
</dbReference>
<feature type="domain" description="Protein translocase subunit SecDF P1" evidence="12">
    <location>
        <begin position="243"/>
        <end position="301"/>
    </location>
</feature>
<feature type="transmembrane region" description="Helical" evidence="9">
    <location>
        <begin position="575"/>
        <end position="597"/>
    </location>
</feature>
<protein>
    <recommendedName>
        <fullName evidence="9">Protein translocase subunit SecD</fullName>
    </recommendedName>
</protein>
<dbReference type="NCBIfam" id="TIGR01129">
    <property type="entry name" value="secD"/>
    <property type="match status" value="1"/>
</dbReference>
<keyword evidence="3 9" id="KW-1003">Cell membrane</keyword>
<dbReference type="InterPro" id="IPR027398">
    <property type="entry name" value="SecD-TM"/>
</dbReference>
<feature type="transmembrane region" description="Helical" evidence="9">
    <location>
        <begin position="546"/>
        <end position="569"/>
    </location>
</feature>
<feature type="transmembrane region" description="Helical" evidence="9">
    <location>
        <begin position="504"/>
        <end position="525"/>
    </location>
</feature>
<evidence type="ECO:0000256" key="1">
    <source>
        <dbReference type="ARBA" id="ARBA00004651"/>
    </source>
</evidence>
<evidence type="ECO:0000256" key="7">
    <source>
        <dbReference type="ARBA" id="ARBA00023010"/>
    </source>
</evidence>
<dbReference type="NCBIfam" id="TIGR00916">
    <property type="entry name" value="2A0604s01"/>
    <property type="match status" value="1"/>
</dbReference>
<dbReference type="InterPro" id="IPR048631">
    <property type="entry name" value="SecD_1st"/>
</dbReference>
<gene>
    <name evidence="9 14" type="primary">secD</name>
    <name evidence="14" type="ORF">CEX98_05890</name>
</gene>
<name>A0A2A5JTS5_PSEO7</name>
<evidence type="ECO:0000313" key="14">
    <source>
        <dbReference type="EMBL" id="PCK32749.1"/>
    </source>
</evidence>
<feature type="domain" description="SecD export protein N-terminal TM" evidence="11">
    <location>
        <begin position="21"/>
        <end position="104"/>
    </location>
</feature>
<evidence type="ECO:0000256" key="5">
    <source>
        <dbReference type="ARBA" id="ARBA00022927"/>
    </source>
</evidence>
<evidence type="ECO:0000313" key="15">
    <source>
        <dbReference type="Proteomes" id="UP000228621"/>
    </source>
</evidence>
<dbReference type="Pfam" id="PF21760">
    <property type="entry name" value="SecD_1st"/>
    <property type="match status" value="1"/>
</dbReference>
<proteinExistence type="inferred from homology"/>
<feature type="transmembrane region" description="Helical" evidence="9">
    <location>
        <begin position="476"/>
        <end position="498"/>
    </location>
</feature>
<comment type="function">
    <text evidence="9">Part of the Sec protein translocase complex. Interacts with the SecYEG preprotein conducting channel. SecDF uses the proton motive force (PMF) to complete protein translocation after the ATP-dependent function of SecA.</text>
</comment>
<feature type="transmembrane region" description="Helical" evidence="9">
    <location>
        <begin position="23"/>
        <end position="41"/>
    </location>
</feature>
<dbReference type="FunFam" id="1.20.1640.10:FF:000004">
    <property type="entry name" value="Protein translocase subunit SecD"/>
    <property type="match status" value="1"/>
</dbReference>
<dbReference type="InterPro" id="IPR022813">
    <property type="entry name" value="SecD/SecF_arch_bac"/>
</dbReference>
<evidence type="ECO:0000259" key="10">
    <source>
        <dbReference type="Pfam" id="PF02355"/>
    </source>
</evidence>
<evidence type="ECO:0000256" key="3">
    <source>
        <dbReference type="ARBA" id="ARBA00022475"/>
    </source>
</evidence>
<dbReference type="GO" id="GO:0043952">
    <property type="term" value="P:protein transport by the Sec complex"/>
    <property type="evidence" value="ECO:0007669"/>
    <property type="project" value="UniProtKB-UniRule"/>
</dbReference>
<dbReference type="PANTHER" id="PTHR30081">
    <property type="entry name" value="PROTEIN-EXPORT MEMBRANE PROTEIN SEC"/>
    <property type="match status" value="1"/>
</dbReference>
<dbReference type="HAMAP" id="MF_01463_B">
    <property type="entry name" value="SecD_B"/>
    <property type="match status" value="1"/>
</dbReference>
<evidence type="ECO:0000256" key="9">
    <source>
        <dbReference type="HAMAP-Rule" id="MF_01463"/>
    </source>
</evidence>
<dbReference type="RefSeq" id="WP_099641187.1">
    <property type="nucleotide sequence ID" value="NZ_NKHF01000025.1"/>
</dbReference>
<comment type="subcellular location">
    <subcellularLocation>
        <location evidence="1 9">Cell membrane</location>
        <topology evidence="1 9">Multi-pass membrane protein</topology>
    </subcellularLocation>
</comment>
<dbReference type="InterPro" id="IPR005791">
    <property type="entry name" value="SecD"/>
</dbReference>
<organism evidence="14 15">
    <name type="scientific">Pseudoalteromonas piscicida</name>
    <dbReference type="NCBI Taxonomy" id="43662"/>
    <lineage>
        <taxon>Bacteria</taxon>
        <taxon>Pseudomonadati</taxon>
        <taxon>Pseudomonadota</taxon>
        <taxon>Gammaproteobacteria</taxon>
        <taxon>Alteromonadales</taxon>
        <taxon>Pseudoalteromonadaceae</taxon>
        <taxon>Pseudoalteromonas</taxon>
    </lineage>
</organism>
<dbReference type="EMBL" id="NKHF01000025">
    <property type="protein sequence ID" value="PCK32749.1"/>
    <property type="molecule type" value="Genomic_DNA"/>
</dbReference>
<dbReference type="AlphaFoldDB" id="A0A2A5JTS5"/>
<dbReference type="InterPro" id="IPR055344">
    <property type="entry name" value="SecD_SecF_C_bact"/>
</dbReference>
<sequence length="611" mass="66498">MKDINSPTRVVNPRGSMPRAKRIFTAFIVLMLILCALPNLYPNKNLIQIQSVSHEAVTVSLPDLKTQLETEGFNVKQIASHQGGYLVELENRALTAQARAYLAEVNQRLNIKVVSASTMPQWLERTGLRPIKLGLDLDGGVLFVLKVDTEQAAQNKLQSLADEANSLRIKNRFRNLSIPKLINGEMVEIIAKAQGKNELIALNATLLELYPQFTSTTHLQGSLTKISFHFAESKRAEFDKQLMTQALSTLRSRIEELGITEAVTQRQGNNYIRIELPGVQDPEQAKRIIGATAKLSFHALQEIGGQKLMDKSGAPVSVDPVAIFGGDEIESATAGRGEYGKPLVQLFLSSQGGEKINRFSRNNVGKPMATVFSEYYADAKGEIKRKTEVISVATIQQVLNTRFSITNMQSMERAQELALLLRAGSLDAPITIVKEQTIGPSLGEKNIESGFKALALGLSLTLLFMAIWYRKLGAVAIASLIVNLVCLIGLMSLLPGVVLTLPGIAGLVLTIGMAVDTNVIIFERVRELRRKGIAMAAALKQGYQQAMSSIIDANLTTMITALILLGVGYGPVKGFAITLALGIITSIFAGVIVSGMLSESLYSIQSRQGRK</sequence>
<feature type="domain" description="Protein export membrane protein SecD/SecF C-terminal" evidence="10">
    <location>
        <begin position="429"/>
        <end position="595"/>
    </location>
</feature>
<accession>A0A2A5JTS5</accession>
<dbReference type="GO" id="GO:0065002">
    <property type="term" value="P:intracellular protein transmembrane transport"/>
    <property type="evidence" value="ECO:0007669"/>
    <property type="project" value="UniProtKB-UniRule"/>
</dbReference>
<dbReference type="GO" id="GO:0015450">
    <property type="term" value="F:protein-transporting ATPase activity"/>
    <property type="evidence" value="ECO:0007669"/>
    <property type="project" value="InterPro"/>
</dbReference>
<keyword evidence="4 9" id="KW-0812">Transmembrane</keyword>
<feature type="domain" description="SecDF P1 head subdomain" evidence="13">
    <location>
        <begin position="311"/>
        <end position="428"/>
    </location>
</feature>
<keyword evidence="8 9" id="KW-0472">Membrane</keyword>
<dbReference type="InterPro" id="IPR048634">
    <property type="entry name" value="SecD_SecF_C"/>
</dbReference>
<evidence type="ECO:0000259" key="13">
    <source>
        <dbReference type="Pfam" id="PF22599"/>
    </source>
</evidence>
<dbReference type="InterPro" id="IPR054384">
    <property type="entry name" value="SecDF_P1_head"/>
</dbReference>
<keyword evidence="5 9" id="KW-0653">Protein transport</keyword>
<dbReference type="SUPFAM" id="SSF82866">
    <property type="entry name" value="Multidrug efflux transporter AcrB transmembrane domain"/>
    <property type="match status" value="1"/>
</dbReference>
<evidence type="ECO:0000259" key="11">
    <source>
        <dbReference type="Pfam" id="PF13721"/>
    </source>
</evidence>
<keyword evidence="15" id="KW-1185">Reference proteome</keyword>
<dbReference type="GO" id="GO:0006605">
    <property type="term" value="P:protein targeting"/>
    <property type="evidence" value="ECO:0007669"/>
    <property type="project" value="UniProtKB-UniRule"/>
</dbReference>
<dbReference type="OrthoDB" id="9805019at2"/>
<dbReference type="Gene3D" id="3.30.70.3400">
    <property type="match status" value="1"/>
</dbReference>
<evidence type="ECO:0000256" key="4">
    <source>
        <dbReference type="ARBA" id="ARBA00022692"/>
    </source>
</evidence>